<keyword evidence="4 8" id="KW-0812">Transmembrane</keyword>
<comment type="subcellular location">
    <subcellularLocation>
        <location evidence="1">Cell membrane</location>
        <topology evidence="1">Multi-pass membrane protein</topology>
    </subcellularLocation>
</comment>
<feature type="transmembrane region" description="Helical" evidence="8">
    <location>
        <begin position="172"/>
        <end position="195"/>
    </location>
</feature>
<dbReference type="InterPro" id="IPR018584">
    <property type="entry name" value="GT87"/>
</dbReference>
<feature type="transmembrane region" description="Helical" evidence="8">
    <location>
        <begin position="242"/>
        <end position="264"/>
    </location>
</feature>
<comment type="similarity">
    <text evidence="7">Belongs to the glycosyltransferase 87 family.</text>
</comment>
<feature type="transmembrane region" description="Helical" evidence="8">
    <location>
        <begin position="333"/>
        <end position="350"/>
    </location>
</feature>
<evidence type="ECO:0000256" key="1">
    <source>
        <dbReference type="ARBA" id="ARBA00004651"/>
    </source>
</evidence>
<proteinExistence type="inferred from homology"/>
<sequence length="390" mass="41785">MMPRRATTNPGKLIVTAMLGACAALNLAVLALCLLHPPALNSDFMAFWSFPRFAATHPIAQIYNATSLQGFQQSLYPGFNSFYPYLYPPTFLLPSWWLKFFSFAAAQWLWTLAGLGIFIAAVFAFFPQRPWLMLLALLASPASLLNGVTGETAYFTTALLFLGFAALPRRPLLAGIAFGLLTLKPQLGVLIPFFLLARGEWAAIVAASATALGLIALSCLAFPPGLWLLWAHTLPAYQTQYFASHGLNLNIIITPAANLVTLGVAPATAWAVQTLCSALAAALTFLAARRAPYPLAVAMLLIGSFLAVPHAYAYDTITLPAAMALCLTGKTPLWQVLLGCLVYLAPLLLLSPASHWFLYSLPESLLFATIAVLALSAAGSLRKTVVDAGP</sequence>
<accession>A0ABQ6AAY0</accession>
<keyword evidence="6 8" id="KW-0472">Membrane</keyword>
<dbReference type="RefSeq" id="WP_284258115.1">
    <property type="nucleotide sequence ID" value="NZ_BSOS01000065.1"/>
</dbReference>
<evidence type="ECO:0000256" key="4">
    <source>
        <dbReference type="ARBA" id="ARBA00022692"/>
    </source>
</evidence>
<evidence type="ECO:0000256" key="5">
    <source>
        <dbReference type="ARBA" id="ARBA00022989"/>
    </source>
</evidence>
<feature type="transmembrane region" description="Helical" evidence="8">
    <location>
        <begin position="357"/>
        <end position="381"/>
    </location>
</feature>
<reference evidence="10" key="1">
    <citation type="journal article" date="2019" name="Int. J. Syst. Evol. Microbiol.">
        <title>The Global Catalogue of Microorganisms (GCM) 10K type strain sequencing project: providing services to taxonomists for standard genome sequencing and annotation.</title>
        <authorList>
            <consortium name="The Broad Institute Genomics Platform"/>
            <consortium name="The Broad Institute Genome Sequencing Center for Infectious Disease"/>
            <person name="Wu L."/>
            <person name="Ma J."/>
        </authorList>
    </citation>
    <scope>NUCLEOTIDE SEQUENCE [LARGE SCALE GENOMIC DNA]</scope>
    <source>
        <strain evidence="10">NBRC 112502</strain>
    </source>
</reference>
<evidence type="ECO:0000256" key="8">
    <source>
        <dbReference type="SAM" id="Phobius"/>
    </source>
</evidence>
<feature type="transmembrane region" description="Helical" evidence="8">
    <location>
        <begin position="295"/>
        <end position="313"/>
    </location>
</feature>
<dbReference type="Proteomes" id="UP001156641">
    <property type="component" value="Unassembled WGS sequence"/>
</dbReference>
<evidence type="ECO:0000313" key="9">
    <source>
        <dbReference type="EMBL" id="GLR67383.1"/>
    </source>
</evidence>
<dbReference type="Pfam" id="PF09594">
    <property type="entry name" value="GT87"/>
    <property type="match status" value="1"/>
</dbReference>
<evidence type="ECO:0008006" key="11">
    <source>
        <dbReference type="Google" id="ProtNLM"/>
    </source>
</evidence>
<organism evidence="9 10">
    <name type="scientific">Acidocella aquatica</name>
    <dbReference type="NCBI Taxonomy" id="1922313"/>
    <lineage>
        <taxon>Bacteria</taxon>
        <taxon>Pseudomonadati</taxon>
        <taxon>Pseudomonadota</taxon>
        <taxon>Alphaproteobacteria</taxon>
        <taxon>Acetobacterales</taxon>
        <taxon>Acidocellaceae</taxon>
        <taxon>Acidocella</taxon>
    </lineage>
</organism>
<dbReference type="EMBL" id="BSOS01000065">
    <property type="protein sequence ID" value="GLR67383.1"/>
    <property type="molecule type" value="Genomic_DNA"/>
</dbReference>
<keyword evidence="2" id="KW-1003">Cell membrane</keyword>
<keyword evidence="3" id="KW-0808">Transferase</keyword>
<comment type="caution">
    <text evidence="9">The sequence shown here is derived from an EMBL/GenBank/DDBJ whole genome shotgun (WGS) entry which is preliminary data.</text>
</comment>
<evidence type="ECO:0000256" key="6">
    <source>
        <dbReference type="ARBA" id="ARBA00023136"/>
    </source>
</evidence>
<name>A0ABQ6AAY0_9PROT</name>
<keyword evidence="5 8" id="KW-1133">Transmembrane helix</keyword>
<feature type="transmembrane region" description="Helical" evidence="8">
    <location>
        <begin position="108"/>
        <end position="126"/>
    </location>
</feature>
<evidence type="ECO:0000256" key="7">
    <source>
        <dbReference type="ARBA" id="ARBA00024033"/>
    </source>
</evidence>
<evidence type="ECO:0000313" key="10">
    <source>
        <dbReference type="Proteomes" id="UP001156641"/>
    </source>
</evidence>
<evidence type="ECO:0000256" key="2">
    <source>
        <dbReference type="ARBA" id="ARBA00022475"/>
    </source>
</evidence>
<feature type="transmembrane region" description="Helical" evidence="8">
    <location>
        <begin position="132"/>
        <end position="165"/>
    </location>
</feature>
<feature type="transmembrane region" description="Helical" evidence="8">
    <location>
        <begin position="201"/>
        <end position="230"/>
    </location>
</feature>
<protein>
    <recommendedName>
        <fullName evidence="11">DUF2029 domain-containing protein</fullName>
    </recommendedName>
</protein>
<keyword evidence="10" id="KW-1185">Reference proteome</keyword>
<evidence type="ECO:0000256" key="3">
    <source>
        <dbReference type="ARBA" id="ARBA00022679"/>
    </source>
</evidence>
<gene>
    <name evidence="9" type="ORF">GCM10010909_20640</name>
</gene>